<name>A0ABX0IFC9_9ACTN</name>
<evidence type="ECO:0000313" key="2">
    <source>
        <dbReference type="EMBL" id="NHM13507.1"/>
    </source>
</evidence>
<organism evidence="2 3">
    <name type="scientific">Xiamenia xianingshaonis</name>
    <dbReference type="NCBI Taxonomy" id="2682776"/>
    <lineage>
        <taxon>Bacteria</taxon>
        <taxon>Bacillati</taxon>
        <taxon>Actinomycetota</taxon>
        <taxon>Coriobacteriia</taxon>
        <taxon>Eggerthellales</taxon>
        <taxon>Eggerthellaceae</taxon>
        <taxon>Xiamenia</taxon>
    </lineage>
</organism>
<dbReference type="Pfam" id="PF02481">
    <property type="entry name" value="DNA_processg_A"/>
    <property type="match status" value="1"/>
</dbReference>
<keyword evidence="3" id="KW-1185">Reference proteome</keyword>
<reference evidence="2 3" key="1">
    <citation type="submission" date="2019-11" db="EMBL/GenBank/DDBJ databases">
        <title>Eggerthellaceae novel genus isolated from the rectal contents of marmort.</title>
        <authorList>
            <person name="Zhang G."/>
        </authorList>
    </citation>
    <scope>NUCLEOTIDE SEQUENCE [LARGE SCALE GENOMIC DNA]</scope>
    <source>
        <strain evidence="3">zg-886</strain>
    </source>
</reference>
<dbReference type="Proteomes" id="UP000636394">
    <property type="component" value="Unassembled WGS sequence"/>
</dbReference>
<evidence type="ECO:0000259" key="1">
    <source>
        <dbReference type="Pfam" id="PF02481"/>
    </source>
</evidence>
<dbReference type="InterPro" id="IPR057666">
    <property type="entry name" value="DrpA_SLOG"/>
</dbReference>
<protein>
    <recommendedName>
        <fullName evidence="1">Smf/DprA SLOG domain-containing protein</fullName>
    </recommendedName>
</protein>
<feature type="domain" description="Smf/DprA SLOG" evidence="1">
    <location>
        <begin position="1"/>
        <end position="74"/>
    </location>
</feature>
<comment type="caution">
    <text evidence="2">The sequence shown here is derived from an EMBL/GenBank/DDBJ whole genome shotgun (WGS) entry which is preliminary data.</text>
</comment>
<dbReference type="RefSeq" id="WP_166338418.1">
    <property type="nucleotide sequence ID" value="NZ_WPCR01000002.1"/>
</dbReference>
<sequence>MVGPREASTLDIVASIALAKHLAEHDAVLATGGAIGCSASAPKRRAKSDGRAMAALDGGCDNLRPARNVRWAQAKTSTYSTMKRAGNSASNNARGRCNVLQLRLSVHGFSSTGPKARLHRRVGLRRITRSPIVSFFISTAASQAQTTPMRIACERALGNHCGRISVAHRARSCASKQSLRAQKRCTICDLSQIRDNR</sequence>
<gene>
    <name evidence="2" type="ORF">GMI68_01760</name>
</gene>
<dbReference type="Gene3D" id="3.40.50.450">
    <property type="match status" value="1"/>
</dbReference>
<dbReference type="EMBL" id="WPCR01000002">
    <property type="protein sequence ID" value="NHM13507.1"/>
    <property type="molecule type" value="Genomic_DNA"/>
</dbReference>
<proteinExistence type="predicted"/>
<evidence type="ECO:0000313" key="3">
    <source>
        <dbReference type="Proteomes" id="UP000636394"/>
    </source>
</evidence>
<accession>A0ABX0IFC9</accession>